<evidence type="ECO:0000313" key="3">
    <source>
        <dbReference type="Proteomes" id="UP000371041"/>
    </source>
</evidence>
<dbReference type="Proteomes" id="UP000371041">
    <property type="component" value="Chromosome"/>
</dbReference>
<dbReference type="Gene3D" id="3.30.300.290">
    <property type="match status" value="1"/>
</dbReference>
<sequence>MTDSLLDHHDGLLLDLDGTVYRGGDAVSSAAETLAGAREAGVALRFVTNNASKSPAQVVDHLRALGLAAEPHEISTSAQAAAAMVAESVPPAAAVLVIGSAAFADEVAGVGLTPVRRFEDEPVAVVQGHSPTTGWADLAEACLALRFGALWIASNGDRTLPTERGELPGNGAMVDALRTASGREPEFAGKPQVPLLRRAVASSGAERPLMVGDRLDTDIAGAVAYGMPSLFVLTGVGTPRDVLTAASEQRPDRIGADVRAVTEPAAATEIRGSEAWTVRCAESVVELGSSTAQDDADPLAALRALCAAWWATGEGRVDVVGTDATAKSVLYELGLA</sequence>
<accession>A0A5Q3QBI6</accession>
<dbReference type="Pfam" id="PF13344">
    <property type="entry name" value="Hydrolase_6"/>
    <property type="match status" value="1"/>
</dbReference>
<dbReference type="InterPro" id="IPR041065">
    <property type="entry name" value="GNAT-like"/>
</dbReference>
<dbReference type="Pfam" id="PF18407">
    <property type="entry name" value="GNAT_like"/>
    <property type="match status" value="1"/>
</dbReference>
<dbReference type="PANTHER" id="PTHR19288">
    <property type="entry name" value="4-NITROPHENYLPHOSPHATASE-RELATED"/>
    <property type="match status" value="1"/>
</dbReference>
<dbReference type="GO" id="GO:0016791">
    <property type="term" value="F:phosphatase activity"/>
    <property type="evidence" value="ECO:0007669"/>
    <property type="project" value="TreeGrafter"/>
</dbReference>
<dbReference type="InterPro" id="IPR036412">
    <property type="entry name" value="HAD-like_sf"/>
</dbReference>
<dbReference type="InterPro" id="IPR006357">
    <property type="entry name" value="HAD-SF_hydro_IIA"/>
</dbReference>
<reference evidence="3" key="1">
    <citation type="submission" date="2019-11" db="EMBL/GenBank/DDBJ databases">
        <title>The complete genome sequence of Saccharopolyspora sp. E2A.</title>
        <authorList>
            <person name="Zhang G."/>
        </authorList>
    </citation>
    <scope>NUCLEOTIDE SEQUENCE [LARGE SCALE GENOMIC DNA]</scope>
    <source>
        <strain evidence="3">E2A</strain>
    </source>
</reference>
<organism evidence="2 3">
    <name type="scientific">Allosaccharopolyspora coralli</name>
    <dbReference type="NCBI Taxonomy" id="2665642"/>
    <lineage>
        <taxon>Bacteria</taxon>
        <taxon>Bacillati</taxon>
        <taxon>Actinomycetota</taxon>
        <taxon>Actinomycetes</taxon>
        <taxon>Pseudonocardiales</taxon>
        <taxon>Pseudonocardiaceae</taxon>
        <taxon>Allosaccharopolyspora</taxon>
    </lineage>
</organism>
<dbReference type="AlphaFoldDB" id="A0A5Q3QBI6"/>
<keyword evidence="3" id="KW-1185">Reference proteome</keyword>
<dbReference type="KEGG" id="sace:GIY23_14605"/>
<name>A0A5Q3QBI6_9PSEU</name>
<dbReference type="PANTHER" id="PTHR19288:SF95">
    <property type="entry name" value="D-GLYCEROL 3-PHOSPHATE PHOSPHATASE"/>
    <property type="match status" value="1"/>
</dbReference>
<feature type="domain" description="GCN5-related N-acetyltransferase-like" evidence="1">
    <location>
        <begin position="275"/>
        <end position="335"/>
    </location>
</feature>
<dbReference type="Gene3D" id="3.40.50.1000">
    <property type="entry name" value="HAD superfamily/HAD-like"/>
    <property type="match status" value="2"/>
</dbReference>
<gene>
    <name evidence="2" type="ORF">GIY23_14605</name>
</gene>
<dbReference type="InterPro" id="IPR023214">
    <property type="entry name" value="HAD_sf"/>
</dbReference>
<dbReference type="SUPFAM" id="SSF56784">
    <property type="entry name" value="HAD-like"/>
    <property type="match status" value="1"/>
</dbReference>
<dbReference type="EMBL" id="CP045929">
    <property type="protein sequence ID" value="QGK70584.1"/>
    <property type="molecule type" value="Genomic_DNA"/>
</dbReference>
<keyword evidence="2" id="KW-0378">Hydrolase</keyword>
<dbReference type="NCBIfam" id="TIGR01460">
    <property type="entry name" value="HAD-SF-IIA"/>
    <property type="match status" value="1"/>
</dbReference>
<dbReference type="GO" id="GO:0005737">
    <property type="term" value="C:cytoplasm"/>
    <property type="evidence" value="ECO:0007669"/>
    <property type="project" value="TreeGrafter"/>
</dbReference>
<proteinExistence type="predicted"/>
<evidence type="ECO:0000259" key="1">
    <source>
        <dbReference type="Pfam" id="PF18407"/>
    </source>
</evidence>
<dbReference type="Pfam" id="PF13242">
    <property type="entry name" value="Hydrolase_like"/>
    <property type="match status" value="1"/>
</dbReference>
<protein>
    <submittedName>
        <fullName evidence="2">HAD-IIA family hydrolase</fullName>
    </submittedName>
</protein>
<evidence type="ECO:0000313" key="2">
    <source>
        <dbReference type="EMBL" id="QGK70584.1"/>
    </source>
</evidence>
<dbReference type="RefSeq" id="WP_154077166.1">
    <property type="nucleotide sequence ID" value="NZ_CP045929.1"/>
</dbReference>